<reference evidence="2" key="1">
    <citation type="submission" date="2022-09" db="EMBL/GenBank/DDBJ databases">
        <title>Tahibacter sp. nov., isolated from a fresh water.</title>
        <authorList>
            <person name="Baek J.H."/>
            <person name="Lee J.K."/>
            <person name="Kim J.M."/>
            <person name="Jeon C.O."/>
        </authorList>
    </citation>
    <scope>NUCLEOTIDE SEQUENCE</scope>
    <source>
        <strain evidence="2">W38</strain>
    </source>
</reference>
<name>A0ABY6BJ63_9GAMM</name>
<gene>
    <name evidence="2" type="ORF">N4264_09300</name>
</gene>
<dbReference type="RefSeq" id="WP_261696757.1">
    <property type="nucleotide sequence ID" value="NZ_CP104694.1"/>
</dbReference>
<sequence length="645" mass="67073">MRMRALPLALSISVLLAAAGTAAAQPPAAMQFQAAQGGSLNDPVVVDDFVYVAAGSTVSAWQTGAGAPTLRGDTRHAPAPGWLTGLVRRGDYLYASYRVYSGAPDGVAIFSIAERARPRLVGHVDNYTSAPIRNAQSVALAGDHLLLLDSENGIFAAPLTQPEAPVFAPAYASWGHYDHATVVGNRLYTVGRNFISGTVLEIFDITQPTAPQSLGTAGLDGFDNFRLKVKPPYAYGFGVAVAISDLTDPANIVARGRVDSPVAYEGVVLQDVAWSLGLDGLDTWSIANPDAPAARGHFAIDTFATVATAQADSRVLLGTRADRLVQLSAANPLQPTVDGVGVLPGGTATLDAALRGDTLLLLGNAYGLNIADAASLNPAGRYETSIEPVLQARAFEQMHVDGNRAYLASWGSGLVIADITQPRTPVELGRFAFGFASAVTAAGNMVYVGRSTNGGMLQVVDVTNPAQPVARGGLETRRVSRLAHHGHHVFLAGQAEPGGETGGLAVVDVTNPDQPAVVTTYAGCTTALDVSLNQQGTLAAVACGTTTHVIDIGQPANPAFLGEYAVAASTVALRGSTLYVGHDNGVDEVDIHNPAAPVRVSRHDLPAPARRLLAAADSRVFAMTDIAGIYVYASDQLFTDGFSDP</sequence>
<dbReference type="SUPFAM" id="SSF75011">
    <property type="entry name" value="3-carboxy-cis,cis-mucoante lactonizing enzyme"/>
    <property type="match status" value="1"/>
</dbReference>
<evidence type="ECO:0000313" key="3">
    <source>
        <dbReference type="Proteomes" id="UP001064632"/>
    </source>
</evidence>
<accession>A0ABY6BJ63</accession>
<evidence type="ECO:0000313" key="2">
    <source>
        <dbReference type="EMBL" id="UXI69804.1"/>
    </source>
</evidence>
<dbReference type="Pfam" id="PF08309">
    <property type="entry name" value="LVIVD"/>
    <property type="match status" value="4"/>
</dbReference>
<dbReference type="Proteomes" id="UP001064632">
    <property type="component" value="Chromosome"/>
</dbReference>
<proteinExistence type="predicted"/>
<dbReference type="SUPFAM" id="SSF63825">
    <property type="entry name" value="YWTD domain"/>
    <property type="match status" value="1"/>
</dbReference>
<dbReference type="EMBL" id="CP104694">
    <property type="protein sequence ID" value="UXI69804.1"/>
    <property type="molecule type" value="Genomic_DNA"/>
</dbReference>
<evidence type="ECO:0000256" key="1">
    <source>
        <dbReference type="SAM" id="SignalP"/>
    </source>
</evidence>
<dbReference type="InterPro" id="IPR013211">
    <property type="entry name" value="LVIVD"/>
</dbReference>
<feature type="signal peptide" evidence="1">
    <location>
        <begin position="1"/>
        <end position="24"/>
    </location>
</feature>
<feature type="chain" id="PRO_5046682937" description="LVIVD repeat-containing protein" evidence="1">
    <location>
        <begin position="25"/>
        <end position="645"/>
    </location>
</feature>
<organism evidence="2 3">
    <name type="scientific">Tahibacter amnicola</name>
    <dbReference type="NCBI Taxonomy" id="2976241"/>
    <lineage>
        <taxon>Bacteria</taxon>
        <taxon>Pseudomonadati</taxon>
        <taxon>Pseudomonadota</taxon>
        <taxon>Gammaproteobacteria</taxon>
        <taxon>Lysobacterales</taxon>
        <taxon>Rhodanobacteraceae</taxon>
        <taxon>Tahibacter</taxon>
    </lineage>
</organism>
<keyword evidence="1" id="KW-0732">Signal</keyword>
<keyword evidence="3" id="KW-1185">Reference proteome</keyword>
<evidence type="ECO:0008006" key="4">
    <source>
        <dbReference type="Google" id="ProtNLM"/>
    </source>
</evidence>
<protein>
    <recommendedName>
        <fullName evidence="4">LVIVD repeat-containing protein</fullName>
    </recommendedName>
</protein>